<gene>
    <name evidence="2" type="ORF">J2739_004659</name>
</gene>
<dbReference type="Proteomes" id="UP001184230">
    <property type="component" value="Unassembled WGS sequence"/>
</dbReference>
<keyword evidence="3" id="KW-1185">Reference proteome</keyword>
<evidence type="ECO:0000256" key="1">
    <source>
        <dbReference type="SAM" id="Coils"/>
    </source>
</evidence>
<evidence type="ECO:0000313" key="2">
    <source>
        <dbReference type="EMBL" id="MDR6538866.1"/>
    </source>
</evidence>
<dbReference type="PROSITE" id="PS51257">
    <property type="entry name" value="PROKAR_LIPOPROTEIN"/>
    <property type="match status" value="1"/>
</dbReference>
<keyword evidence="1" id="KW-0175">Coiled coil</keyword>
<evidence type="ECO:0000313" key="3">
    <source>
        <dbReference type="Proteomes" id="UP001184230"/>
    </source>
</evidence>
<protein>
    <submittedName>
        <fullName evidence="2">Outer membrane murein-binding lipoprotein Lpp</fullName>
    </submittedName>
</protein>
<comment type="caution">
    <text evidence="2">The sequence shown here is derived from an EMBL/GenBank/DDBJ whole genome shotgun (WGS) entry which is preliminary data.</text>
</comment>
<proteinExistence type="predicted"/>
<feature type="coiled-coil region" evidence="1">
    <location>
        <begin position="29"/>
        <end position="77"/>
    </location>
</feature>
<dbReference type="EMBL" id="JAVDRF010000012">
    <property type="protein sequence ID" value="MDR6538866.1"/>
    <property type="molecule type" value="Genomic_DNA"/>
</dbReference>
<dbReference type="RefSeq" id="WP_309906059.1">
    <property type="nucleotide sequence ID" value="NZ_JAVDRF010000012.1"/>
</dbReference>
<organism evidence="2 3">
    <name type="scientific">Variovorax soli</name>
    <dbReference type="NCBI Taxonomy" id="376815"/>
    <lineage>
        <taxon>Bacteria</taxon>
        <taxon>Pseudomonadati</taxon>
        <taxon>Pseudomonadota</taxon>
        <taxon>Betaproteobacteria</taxon>
        <taxon>Burkholderiales</taxon>
        <taxon>Comamonadaceae</taxon>
        <taxon>Variovorax</taxon>
    </lineage>
</organism>
<sequence length="167" mass="18299">MAYRGATVHAAVIVLSGLLLTGCDKLKAFDELQSNAGKTNLQVADLESQSAKYRQELSELRSEIAGLRVRVLVLEANSSKQQADQPSSRQRLAEDDIAKLNVVIAKCVAVARNLPPKDEYAASFYKDFDAFYNVGTGRVQDNVIYNGGQPARFAFNKCMADRGWPLG</sequence>
<keyword evidence="2" id="KW-0449">Lipoprotein</keyword>
<reference evidence="2 3" key="1">
    <citation type="submission" date="2023-07" db="EMBL/GenBank/DDBJ databases">
        <title>Sorghum-associated microbial communities from plants grown in Nebraska, USA.</title>
        <authorList>
            <person name="Schachtman D."/>
        </authorList>
    </citation>
    <scope>NUCLEOTIDE SEQUENCE [LARGE SCALE GENOMIC DNA]</scope>
    <source>
        <strain evidence="2 3">DS1781</strain>
    </source>
</reference>
<name>A0ABU1NKB0_9BURK</name>
<accession>A0ABU1NKB0</accession>